<organism evidence="1 2">
    <name type="scientific">Linnemannia gamsii</name>
    <dbReference type="NCBI Taxonomy" id="64522"/>
    <lineage>
        <taxon>Eukaryota</taxon>
        <taxon>Fungi</taxon>
        <taxon>Fungi incertae sedis</taxon>
        <taxon>Mucoromycota</taxon>
        <taxon>Mortierellomycotina</taxon>
        <taxon>Mortierellomycetes</taxon>
        <taxon>Mortierellales</taxon>
        <taxon>Mortierellaceae</taxon>
        <taxon>Linnemannia</taxon>
    </lineage>
</organism>
<accession>A0ABQ7JW51</accession>
<gene>
    <name evidence="1" type="ORF">BGZ96_009614</name>
</gene>
<sequence>MDLFRRIPEPINPLRTYNRAHTLAEIKSFRPGVWKCHNLETLHIGFQISGGWGTRHQPEQSRVVFGYIARVLPQLRELQLHTYSGDQVFPFQKLRLSGGFCLLAKLQYLERLKICNSQTPQPSKHGGLRRRERRDEELWPLGQPIRLEEEAEVKRIAKRIAKSLHRAGGSVINADRYMQWELSVDIELREEL</sequence>
<evidence type="ECO:0000313" key="1">
    <source>
        <dbReference type="EMBL" id="KAG0286235.1"/>
    </source>
</evidence>
<evidence type="ECO:0000313" key="2">
    <source>
        <dbReference type="Proteomes" id="UP001194696"/>
    </source>
</evidence>
<keyword evidence="2" id="KW-1185">Reference proteome</keyword>
<proteinExistence type="predicted"/>
<dbReference type="EMBL" id="JAAAIM010000591">
    <property type="protein sequence ID" value="KAG0286235.1"/>
    <property type="molecule type" value="Genomic_DNA"/>
</dbReference>
<protein>
    <submittedName>
        <fullName evidence="1">Uncharacterized protein</fullName>
    </submittedName>
</protein>
<name>A0ABQ7JW51_9FUNG</name>
<reference evidence="1 2" key="1">
    <citation type="journal article" date="2020" name="Fungal Divers.">
        <title>Resolving the Mortierellaceae phylogeny through synthesis of multi-gene phylogenetics and phylogenomics.</title>
        <authorList>
            <person name="Vandepol N."/>
            <person name="Liber J."/>
            <person name="Desiro A."/>
            <person name="Na H."/>
            <person name="Kennedy M."/>
            <person name="Barry K."/>
            <person name="Grigoriev I.V."/>
            <person name="Miller A.N."/>
            <person name="O'Donnell K."/>
            <person name="Stajich J.E."/>
            <person name="Bonito G."/>
        </authorList>
    </citation>
    <scope>NUCLEOTIDE SEQUENCE [LARGE SCALE GENOMIC DNA]</scope>
    <source>
        <strain evidence="1 2">AD045</strain>
    </source>
</reference>
<dbReference type="Proteomes" id="UP001194696">
    <property type="component" value="Unassembled WGS sequence"/>
</dbReference>
<comment type="caution">
    <text evidence="1">The sequence shown here is derived from an EMBL/GenBank/DDBJ whole genome shotgun (WGS) entry which is preliminary data.</text>
</comment>